<feature type="compositionally biased region" description="Basic residues" evidence="6">
    <location>
        <begin position="2051"/>
        <end position="2061"/>
    </location>
</feature>
<name>A0A3N4IKB6_ASCIM</name>
<dbReference type="GO" id="GO:0051307">
    <property type="term" value="P:meiotic chromosome separation"/>
    <property type="evidence" value="ECO:0007669"/>
    <property type="project" value="TreeGrafter"/>
</dbReference>
<feature type="region of interest" description="Disordered" evidence="6">
    <location>
        <begin position="37"/>
        <end position="88"/>
    </location>
</feature>
<dbReference type="GO" id="GO:0005737">
    <property type="term" value="C:cytoplasm"/>
    <property type="evidence" value="ECO:0007669"/>
    <property type="project" value="TreeGrafter"/>
</dbReference>
<dbReference type="GO" id="GO:0044732">
    <property type="term" value="C:mitotic spindle pole body"/>
    <property type="evidence" value="ECO:0007669"/>
    <property type="project" value="TreeGrafter"/>
</dbReference>
<dbReference type="EC" id="3.4.22.49" evidence="2"/>
<keyword evidence="9" id="KW-1185">Reference proteome</keyword>
<dbReference type="SUPFAM" id="SSF48452">
    <property type="entry name" value="TPR-like"/>
    <property type="match status" value="1"/>
</dbReference>
<proteinExistence type="predicted"/>
<dbReference type="GO" id="GO:0072686">
    <property type="term" value="C:mitotic spindle"/>
    <property type="evidence" value="ECO:0007669"/>
    <property type="project" value="TreeGrafter"/>
</dbReference>
<feature type="region of interest" description="Disordered" evidence="6">
    <location>
        <begin position="2047"/>
        <end position="2079"/>
    </location>
</feature>
<evidence type="ECO:0000256" key="3">
    <source>
        <dbReference type="ARBA" id="ARBA00022801"/>
    </source>
</evidence>
<evidence type="ECO:0000256" key="5">
    <source>
        <dbReference type="SAM" id="Coils"/>
    </source>
</evidence>
<dbReference type="STRING" id="1160509.A0A3N4IKB6"/>
<evidence type="ECO:0000313" key="9">
    <source>
        <dbReference type="Proteomes" id="UP000275078"/>
    </source>
</evidence>
<sequence>MSSSSKTAASIDAVKASLTSGTFSAATLSLYKGLISSSTPSASTTSTQSRTIKATVTKATSGRSRTTKTTTTTASSTSTSSTPTLSKSEKLRLASETVNFCLKALQSAIEKQSKEGDAGKENKDTRKASKAPLTSRAGSSSKTDATSAENIAECCRLSISYLKSAEKAAGMPPLQMEKAQYSLVQKMIALKLYKLALKEARSLKNRLEEHIAESKGETWEGEHAEESETSSQRTTSSAGKRIVRMADIFQFQDIPETSSAATLAAQTQICLLRCIHGLKDPALIEELMPALYPDASVVAFKVSTKEVRHQLPYYNSLFGMLCPSTLPAADSSALDPRLSPSPQTVFKLHILALECKLRQEDHTSDAKTWDSLNKCCVCFLRRSKQSGDLKGRYKLLVKCVQRLYSLRKKGEDQLHADMYPMLATAAEDAGLKSEGLAWLERGVEGDMDGTTRVINSVRLTTMELGESDSLGPSKLARTLASTQKAVSEIQSIKKCSRHSLERLLQEVVFFQRASALAVARNASLKYDHMETLMSATFAAIKFYIKYTDMLPLDSARVRKYTLIAMEHFGGFVRKLDLSQWERVDSLIQDCLELARKLDGSNSMTPEQKAAMSMSMYERISDWYWKLSFLYRKENLKTQEIMAIERSVLCLNDRPLQEAIRCDVLGRRERLANCWLSLGDASSADKTLCEAMDSAVEMGLFAQIEALSRTQPLRRVFDNEATSSLSRLLMSQIALRAQKYKTPESLLVSSRKHSPDLAGIILEWHLKTLTSLSLDTKAHARFIADRLLQTYDHTYPLRRARVVCAIFTAALDDEDFCDKEELINIGALCEQEVKSDNLHNDAGLINYRYDILAQLLVSRALFGYRIGKPSPKFLEMGIDVWKYLLGENRTWEELKSCLEYPEECIDRVQLLADFCDMRGLPLLRISVLWVLVALYRKNTGFGGDVILNTYCQLSLQYCRLGYTGKAEECLKSGEQFMTEESTSHEARVKWHLAYIELNVAVGNVEGATEHFKSATALAGPDPRAVVNLPNRGSREVKIALTRVVAEASYSMSLVAFEKGDMLDAVMHIRRCIRLYQKLWAMLEHLAKTPVSHTDEHVKKLAQRLETLQTAERGEPPIQVIKSSGYAAFNGPLLWSIVSALYAAMKHASSLYRHQGMFKEAEYYLDELVLMAEATNSTPIMAQALSLTGDLRIRSGQVEEGEKLLARAAEFKNELENSRDAVMFQCAVANMHRVNDLLEREVEHYESAERKLERLCDPAFVASLGGDLVEQLTEHLDEMDIDEPEPAAGKKTPVGRGRSASVRSTGRDKTPAGRARTPAKTPTRTPTGRRTPSKGPARASSKGPVKKGKQPPPTKPNIDTDFFALERLRGNILRLKAESLALQGSFDEAEETIKDAAELSVSMNDSIAQKLTMAKNAYCLAIALLGDDPALSALQDSTLSLPNIACSTFGEVDDLPVVKLSKGKVAAGKGAEPLELLCKARDALLEVHTVAVETGSTQAARSVSVLTSSLLVLISALSTKKVEEQRHHGFAGFSLELSKGLSQQREKDAIMAEQFVAENMKDELVWPIETMPRPEKTVFYADNLPLDLASFRSAYIDSLPKEWAAISITLSESKDELFLCRFQAGQDHLVVRLPLTRHNSRDEGEEVFEYADGLTELQEIQKAILVSTHSAKKVTLGGDRSAREEWWTQREELDARLGDLLTNIENCWLSGFKGLLSLNRKDTELITKFRASFERILNKYLPSRQRNAGGGRKGRGGGDKVSVDPRIYDLFVGLGDPSKVDIELPLEDLVYFVIDILQFHGEQNAYDEIEIDSIVCDTTEALRAYHETIDLSTPSPTLEVTTHTILILDKHMNVFPWESLPCLEGQPVSRLPSLSALSNILKHPRFVPGGSSPAGFASSPPGIHLDRDNGAYILNPGCDLTATQNEFEAELKALDTWSGIMARPPIEEEFKHYLERKDILLYFGHGSGGQYIRAKTVKKLDTCAVTLLMGCSSGKLQDAGEFDPYGMPKNYLIGGCPALVSTLWDVTDRDLDRFSKHLLQEWGLFDADSKPVSKSKGKGKKKESSRSRPTTPPVEKREKVSLVEAVASSRDQCKMKYINGAALVVYGVPAYL</sequence>
<feature type="domain" description="Peptidase C50" evidence="7">
    <location>
        <begin position="1905"/>
        <end position="2000"/>
    </location>
</feature>
<feature type="coiled-coil region" evidence="5">
    <location>
        <begin position="1199"/>
        <end position="1253"/>
    </location>
</feature>
<comment type="catalytic activity">
    <reaction evidence="1">
        <text>All bonds known to be hydrolyzed by this endopeptidase have arginine in P1 and an acidic residue in P4. P6 is often occupied by an acidic residue or by a hydroxy-amino-acid residue, the phosphorylation of which enhances cleavage.</text>
        <dbReference type="EC" id="3.4.22.49"/>
    </reaction>
</comment>
<feature type="compositionally biased region" description="Polar residues" evidence="6">
    <location>
        <begin position="136"/>
        <end position="145"/>
    </location>
</feature>
<feature type="compositionally biased region" description="Low complexity" evidence="6">
    <location>
        <begin position="37"/>
        <end position="86"/>
    </location>
</feature>
<feature type="compositionally biased region" description="Low complexity" evidence="6">
    <location>
        <begin position="1310"/>
        <end position="1328"/>
    </location>
</feature>
<organism evidence="8 9">
    <name type="scientific">Ascobolus immersus RN42</name>
    <dbReference type="NCBI Taxonomy" id="1160509"/>
    <lineage>
        <taxon>Eukaryota</taxon>
        <taxon>Fungi</taxon>
        <taxon>Dikarya</taxon>
        <taxon>Ascomycota</taxon>
        <taxon>Pezizomycotina</taxon>
        <taxon>Pezizomycetes</taxon>
        <taxon>Pezizales</taxon>
        <taxon>Ascobolaceae</taxon>
        <taxon>Ascobolus</taxon>
    </lineage>
</organism>
<dbReference type="InterPro" id="IPR030397">
    <property type="entry name" value="SEPARIN_core_dom"/>
</dbReference>
<keyword evidence="3" id="KW-0378">Hydrolase</keyword>
<dbReference type="Pfam" id="PF03568">
    <property type="entry name" value="Separin_C"/>
    <property type="match status" value="1"/>
</dbReference>
<evidence type="ECO:0000256" key="1">
    <source>
        <dbReference type="ARBA" id="ARBA00000451"/>
    </source>
</evidence>
<dbReference type="PROSITE" id="PS51700">
    <property type="entry name" value="SEPARIN"/>
    <property type="match status" value="1"/>
</dbReference>
<dbReference type="InterPro" id="IPR011990">
    <property type="entry name" value="TPR-like_helical_dom_sf"/>
</dbReference>
<dbReference type="PANTHER" id="PTHR12792:SF0">
    <property type="entry name" value="SEPARIN"/>
    <property type="match status" value="1"/>
</dbReference>
<feature type="region of interest" description="Disordered" evidence="6">
    <location>
        <begin position="214"/>
        <end position="237"/>
    </location>
</feature>
<dbReference type="Proteomes" id="UP000275078">
    <property type="component" value="Unassembled WGS sequence"/>
</dbReference>
<dbReference type="InterPro" id="IPR005314">
    <property type="entry name" value="Peptidase_C50"/>
</dbReference>
<dbReference type="GO" id="GO:0004197">
    <property type="term" value="F:cysteine-type endopeptidase activity"/>
    <property type="evidence" value="ECO:0007669"/>
    <property type="project" value="InterPro"/>
</dbReference>
<evidence type="ECO:0000256" key="4">
    <source>
        <dbReference type="ARBA" id="ARBA00022829"/>
    </source>
</evidence>
<feature type="region of interest" description="Disordered" evidence="6">
    <location>
        <begin position="112"/>
        <end position="145"/>
    </location>
</feature>
<reference evidence="8 9" key="1">
    <citation type="journal article" date="2018" name="Nat. Ecol. Evol.">
        <title>Pezizomycetes genomes reveal the molecular basis of ectomycorrhizal truffle lifestyle.</title>
        <authorList>
            <person name="Murat C."/>
            <person name="Payen T."/>
            <person name="Noel B."/>
            <person name="Kuo A."/>
            <person name="Morin E."/>
            <person name="Chen J."/>
            <person name="Kohler A."/>
            <person name="Krizsan K."/>
            <person name="Balestrini R."/>
            <person name="Da Silva C."/>
            <person name="Montanini B."/>
            <person name="Hainaut M."/>
            <person name="Levati E."/>
            <person name="Barry K.W."/>
            <person name="Belfiori B."/>
            <person name="Cichocki N."/>
            <person name="Clum A."/>
            <person name="Dockter R.B."/>
            <person name="Fauchery L."/>
            <person name="Guy J."/>
            <person name="Iotti M."/>
            <person name="Le Tacon F."/>
            <person name="Lindquist E.A."/>
            <person name="Lipzen A."/>
            <person name="Malagnac F."/>
            <person name="Mello A."/>
            <person name="Molinier V."/>
            <person name="Miyauchi S."/>
            <person name="Poulain J."/>
            <person name="Riccioni C."/>
            <person name="Rubini A."/>
            <person name="Sitrit Y."/>
            <person name="Splivallo R."/>
            <person name="Traeger S."/>
            <person name="Wang M."/>
            <person name="Zifcakova L."/>
            <person name="Wipf D."/>
            <person name="Zambonelli A."/>
            <person name="Paolocci F."/>
            <person name="Nowrousian M."/>
            <person name="Ottonello S."/>
            <person name="Baldrian P."/>
            <person name="Spatafora J.W."/>
            <person name="Henrissat B."/>
            <person name="Nagy L.G."/>
            <person name="Aury J.M."/>
            <person name="Wincker P."/>
            <person name="Grigoriev I.V."/>
            <person name="Bonfante P."/>
            <person name="Martin F.M."/>
        </authorList>
    </citation>
    <scope>NUCLEOTIDE SEQUENCE [LARGE SCALE GENOMIC DNA]</scope>
    <source>
        <strain evidence="8 9">RN42</strain>
    </source>
</reference>
<feature type="region of interest" description="Disordered" evidence="6">
    <location>
        <begin position="1276"/>
        <end position="1358"/>
    </location>
</feature>
<dbReference type="PANTHER" id="PTHR12792">
    <property type="entry name" value="EXTRA SPINDLE POLES 1-RELATED"/>
    <property type="match status" value="1"/>
</dbReference>
<dbReference type="EMBL" id="ML119649">
    <property type="protein sequence ID" value="RPA86582.1"/>
    <property type="molecule type" value="Genomic_DNA"/>
</dbReference>
<keyword evidence="4" id="KW-0159">Chromosome partition</keyword>
<accession>A0A3N4IKB6</accession>
<dbReference type="GO" id="GO:0005634">
    <property type="term" value="C:nucleus"/>
    <property type="evidence" value="ECO:0007669"/>
    <property type="project" value="InterPro"/>
</dbReference>
<dbReference type="Gene3D" id="1.25.40.10">
    <property type="entry name" value="Tetratricopeptide repeat domain"/>
    <property type="match status" value="1"/>
</dbReference>
<evidence type="ECO:0000313" key="8">
    <source>
        <dbReference type="EMBL" id="RPA86582.1"/>
    </source>
</evidence>
<protein>
    <recommendedName>
        <fullName evidence="2">separase</fullName>
        <ecNumber evidence="2">3.4.22.49</ecNumber>
    </recommendedName>
</protein>
<gene>
    <name evidence="8" type="ORF">BJ508DRAFT_411252</name>
</gene>
<dbReference type="OrthoDB" id="10255632at2759"/>
<evidence type="ECO:0000256" key="2">
    <source>
        <dbReference type="ARBA" id="ARBA00012489"/>
    </source>
</evidence>
<evidence type="ECO:0000259" key="7">
    <source>
        <dbReference type="PROSITE" id="PS51700"/>
    </source>
</evidence>
<feature type="compositionally biased region" description="Basic and acidic residues" evidence="6">
    <location>
        <begin position="112"/>
        <end position="127"/>
    </location>
</feature>
<dbReference type="GO" id="GO:0006508">
    <property type="term" value="P:proteolysis"/>
    <property type="evidence" value="ECO:0007669"/>
    <property type="project" value="InterPro"/>
</dbReference>
<keyword evidence="5" id="KW-0175">Coiled coil</keyword>
<feature type="compositionally biased region" description="Basic and acidic residues" evidence="6">
    <location>
        <begin position="214"/>
        <end position="226"/>
    </location>
</feature>
<evidence type="ECO:0000256" key="6">
    <source>
        <dbReference type="SAM" id="MobiDB-lite"/>
    </source>
</evidence>